<protein>
    <submittedName>
        <fullName evidence="2">Uncharacterized protein</fullName>
    </submittedName>
</protein>
<name>A0A7W8IRV8_9BACL</name>
<sequence>MRIFIYLVGFGLSVIGGVTSIAYLNLITPERGWIDYFRFISTRIECYLLPVGLVLMWFSLYVPSHKE</sequence>
<feature type="transmembrane region" description="Helical" evidence="1">
    <location>
        <begin position="6"/>
        <end position="26"/>
    </location>
</feature>
<evidence type="ECO:0000313" key="3">
    <source>
        <dbReference type="Proteomes" id="UP000520011"/>
    </source>
</evidence>
<dbReference type="Pfam" id="PF26135">
    <property type="entry name" value="YuzI"/>
    <property type="match status" value="1"/>
</dbReference>
<dbReference type="Proteomes" id="UP000520011">
    <property type="component" value="Unassembled WGS sequence"/>
</dbReference>
<comment type="caution">
    <text evidence="2">The sequence shown here is derived from an EMBL/GenBank/DDBJ whole genome shotgun (WGS) entry which is preliminary data.</text>
</comment>
<dbReference type="AlphaFoldDB" id="A0A7W8IRV8"/>
<dbReference type="InterPro" id="IPR058887">
    <property type="entry name" value="YuzI-like"/>
</dbReference>
<accession>A0A7W8IRV8</accession>
<dbReference type="RefSeq" id="WP_183255214.1">
    <property type="nucleotide sequence ID" value="NZ_JACHEP010000017.1"/>
</dbReference>
<organism evidence="2 3">
    <name type="scientific">Anoxybacteroides tepidamans</name>
    <dbReference type="NCBI Taxonomy" id="265948"/>
    <lineage>
        <taxon>Bacteria</taxon>
        <taxon>Bacillati</taxon>
        <taxon>Bacillota</taxon>
        <taxon>Bacilli</taxon>
        <taxon>Bacillales</taxon>
        <taxon>Anoxybacillaceae</taxon>
        <taxon>Anoxybacteroides</taxon>
    </lineage>
</organism>
<evidence type="ECO:0000313" key="2">
    <source>
        <dbReference type="EMBL" id="MBB5325563.1"/>
    </source>
</evidence>
<keyword evidence="3" id="KW-1185">Reference proteome</keyword>
<reference evidence="2 3" key="1">
    <citation type="submission" date="2020-08" db="EMBL/GenBank/DDBJ databases">
        <title>Genomic Encyclopedia of Type Strains, Phase IV (KMG-IV): sequencing the most valuable type-strain genomes for metagenomic binning, comparative biology and taxonomic classification.</title>
        <authorList>
            <person name="Goeker M."/>
        </authorList>
    </citation>
    <scope>NUCLEOTIDE SEQUENCE [LARGE SCALE GENOMIC DNA]</scope>
    <source>
        <strain evidence="2 3">DSM 16325</strain>
    </source>
</reference>
<evidence type="ECO:0000256" key="1">
    <source>
        <dbReference type="SAM" id="Phobius"/>
    </source>
</evidence>
<proteinExistence type="predicted"/>
<keyword evidence="1" id="KW-1133">Transmembrane helix</keyword>
<dbReference type="EMBL" id="JACHEP010000017">
    <property type="protein sequence ID" value="MBB5325563.1"/>
    <property type="molecule type" value="Genomic_DNA"/>
</dbReference>
<gene>
    <name evidence="2" type="ORF">HNQ34_002664</name>
</gene>
<keyword evidence="1" id="KW-0812">Transmembrane</keyword>
<keyword evidence="1" id="KW-0472">Membrane</keyword>
<feature type="transmembrane region" description="Helical" evidence="1">
    <location>
        <begin position="46"/>
        <end position="64"/>
    </location>
</feature>